<keyword evidence="3" id="KW-1185">Reference proteome</keyword>
<proteinExistence type="predicted"/>
<evidence type="ECO:0000313" key="3">
    <source>
        <dbReference type="Proteomes" id="UP000198869"/>
    </source>
</evidence>
<name>A0A1G8GPK1_9FLAO</name>
<dbReference type="RefSeq" id="WP_089856050.1">
    <property type="nucleotide sequence ID" value="NZ_FNDW01000003.1"/>
</dbReference>
<organism evidence="2 3">
    <name type="scientific">Chryseobacterium taeanense</name>
    <dbReference type="NCBI Taxonomy" id="311334"/>
    <lineage>
        <taxon>Bacteria</taxon>
        <taxon>Pseudomonadati</taxon>
        <taxon>Bacteroidota</taxon>
        <taxon>Flavobacteriia</taxon>
        <taxon>Flavobacteriales</taxon>
        <taxon>Weeksellaceae</taxon>
        <taxon>Chryseobacterium group</taxon>
        <taxon>Chryseobacterium</taxon>
    </lineage>
</organism>
<gene>
    <name evidence="2" type="ORF">SAMN05421846_10356</name>
</gene>
<evidence type="ECO:0000313" key="2">
    <source>
        <dbReference type="EMBL" id="SDH96312.1"/>
    </source>
</evidence>
<dbReference type="AlphaFoldDB" id="A0A1G8GPK1"/>
<dbReference type="EMBL" id="FNDW01000003">
    <property type="protein sequence ID" value="SDH96312.1"/>
    <property type="molecule type" value="Genomic_DNA"/>
</dbReference>
<reference evidence="3" key="1">
    <citation type="submission" date="2016-10" db="EMBL/GenBank/DDBJ databases">
        <authorList>
            <person name="Varghese N."/>
            <person name="Submissions S."/>
        </authorList>
    </citation>
    <scope>NUCLEOTIDE SEQUENCE [LARGE SCALE GENOMIC DNA]</scope>
    <source>
        <strain evidence="3">DSM 17071</strain>
    </source>
</reference>
<dbReference type="Proteomes" id="UP000198869">
    <property type="component" value="Unassembled WGS sequence"/>
</dbReference>
<feature type="transmembrane region" description="Helical" evidence="1">
    <location>
        <begin position="12"/>
        <end position="37"/>
    </location>
</feature>
<sequence>MLKRIFTKKNFLRSLTSAIAFLVSFYLIKLLFYYLGWDDEKSMSLYGFIFYFVFVFLALFILDGRDYTWKDVIKFKNLNKNK</sequence>
<dbReference type="OrthoDB" id="9872543at2"/>
<keyword evidence="1" id="KW-1133">Transmembrane helix</keyword>
<protein>
    <submittedName>
        <fullName evidence="2">Uncharacterized protein</fullName>
    </submittedName>
</protein>
<keyword evidence="1" id="KW-0472">Membrane</keyword>
<keyword evidence="1" id="KW-0812">Transmembrane</keyword>
<accession>A0A1G8GPK1</accession>
<evidence type="ECO:0000256" key="1">
    <source>
        <dbReference type="SAM" id="Phobius"/>
    </source>
</evidence>
<dbReference type="STRING" id="311334.SAMN05421846_10356"/>
<feature type="transmembrane region" description="Helical" evidence="1">
    <location>
        <begin position="43"/>
        <end position="62"/>
    </location>
</feature>